<keyword evidence="1" id="KW-0812">Transmembrane</keyword>
<organism evidence="2 3">
    <name type="scientific">Candidatus Desulfobia pelagia</name>
    <dbReference type="NCBI Taxonomy" id="2841692"/>
    <lineage>
        <taxon>Bacteria</taxon>
        <taxon>Pseudomonadati</taxon>
        <taxon>Thermodesulfobacteriota</taxon>
        <taxon>Desulfobulbia</taxon>
        <taxon>Desulfobulbales</taxon>
        <taxon>Desulfobulbaceae</taxon>
        <taxon>Candidatus Desulfobia</taxon>
    </lineage>
</organism>
<sequence>MSKSIEKEVEELLTQGVKKPDIYRKLGTGDDKAKVLFYVNNMTTPAMKNKYQYLNFFIVLLLTFVTAKKLIAILVALGITGLMMTLLNLIVPAVNIFVAREVLRFRRIGYQFLVVISILSLIQPENHVPQEMTIFVMLAAVAAFLYFKIYPNDAILQKEAD</sequence>
<protein>
    <submittedName>
        <fullName evidence="2">Uncharacterized protein</fullName>
    </submittedName>
</protein>
<feature type="transmembrane region" description="Helical" evidence="1">
    <location>
        <begin position="73"/>
        <end position="98"/>
    </location>
</feature>
<dbReference type="Proteomes" id="UP000614424">
    <property type="component" value="Unassembled WGS sequence"/>
</dbReference>
<keyword evidence="1" id="KW-1133">Transmembrane helix</keyword>
<name>A0A8J6N9C9_9BACT</name>
<evidence type="ECO:0000313" key="2">
    <source>
        <dbReference type="EMBL" id="MBC8316301.1"/>
    </source>
</evidence>
<gene>
    <name evidence="2" type="ORF">H8E41_00220</name>
</gene>
<feature type="transmembrane region" description="Helical" evidence="1">
    <location>
        <begin position="105"/>
        <end position="122"/>
    </location>
</feature>
<dbReference type="AlphaFoldDB" id="A0A8J6N9C9"/>
<evidence type="ECO:0000256" key="1">
    <source>
        <dbReference type="SAM" id="Phobius"/>
    </source>
</evidence>
<evidence type="ECO:0000313" key="3">
    <source>
        <dbReference type="Proteomes" id="UP000614424"/>
    </source>
</evidence>
<dbReference type="EMBL" id="JACNJZ010000015">
    <property type="protein sequence ID" value="MBC8316301.1"/>
    <property type="molecule type" value="Genomic_DNA"/>
</dbReference>
<proteinExistence type="predicted"/>
<keyword evidence="1" id="KW-0472">Membrane</keyword>
<reference evidence="2 3" key="1">
    <citation type="submission" date="2020-08" db="EMBL/GenBank/DDBJ databases">
        <title>Bridging the membrane lipid divide: bacteria of the FCB group superphylum have the potential to synthesize archaeal ether lipids.</title>
        <authorList>
            <person name="Villanueva L."/>
            <person name="Von Meijenfeldt F.A.B."/>
            <person name="Westbye A.B."/>
            <person name="Yadav S."/>
            <person name="Hopmans E.C."/>
            <person name="Dutilh B.E."/>
            <person name="Sinninghe Damste J.S."/>
        </authorList>
    </citation>
    <scope>NUCLEOTIDE SEQUENCE [LARGE SCALE GENOMIC DNA]</scope>
    <source>
        <strain evidence="2">NIOZ-UU47</strain>
    </source>
</reference>
<accession>A0A8J6N9C9</accession>
<comment type="caution">
    <text evidence="2">The sequence shown here is derived from an EMBL/GenBank/DDBJ whole genome shotgun (WGS) entry which is preliminary data.</text>
</comment>
<feature type="transmembrane region" description="Helical" evidence="1">
    <location>
        <begin position="128"/>
        <end position="147"/>
    </location>
</feature>
<feature type="transmembrane region" description="Helical" evidence="1">
    <location>
        <begin position="51"/>
        <end position="67"/>
    </location>
</feature>